<feature type="compositionally biased region" description="Polar residues" evidence="2">
    <location>
        <begin position="175"/>
        <end position="185"/>
    </location>
</feature>
<evidence type="ECO:0000256" key="1">
    <source>
        <dbReference type="ARBA" id="ARBA00006062"/>
    </source>
</evidence>
<name>A0A0L0GC86_9EUKA</name>
<dbReference type="PANTHER" id="PTHR16284">
    <property type="entry name" value="PROTEIN CDV3 HOMOLOG"/>
    <property type="match status" value="1"/>
</dbReference>
<protein>
    <submittedName>
        <fullName evidence="3">Uncharacterized protein</fullName>
    </submittedName>
</protein>
<dbReference type="GO" id="GO:0005737">
    <property type="term" value="C:cytoplasm"/>
    <property type="evidence" value="ECO:0007669"/>
    <property type="project" value="TreeGrafter"/>
</dbReference>
<dbReference type="PANTHER" id="PTHR16284:SF13">
    <property type="entry name" value="PROTEIN CDV3 HOMOLOG"/>
    <property type="match status" value="1"/>
</dbReference>
<proteinExistence type="inferred from homology"/>
<dbReference type="AlphaFoldDB" id="A0A0L0GC86"/>
<sequence length="191" mass="20563">MSEAAKPDASLNDFFARKDAKKKKKTGSVAPKPVPKAAPPLQTQQQSASSTPSAPSPSPAKVATVVGTMKETKDEDWIVEEETVADYSGLRVADLSLSDKPEDGNDEEGGTAQDTEAKESKGKKWSKNKASVTNQAFSNRAFPTLADTTQDRNEPVMAGMKNMKVVRNGYKGDGPTQQKNISLSNKYDALR</sequence>
<dbReference type="GeneID" id="25901780"/>
<dbReference type="RefSeq" id="XP_014160497.1">
    <property type="nucleotide sequence ID" value="XM_014305022.1"/>
</dbReference>
<keyword evidence="4" id="KW-1185">Reference proteome</keyword>
<evidence type="ECO:0000313" key="3">
    <source>
        <dbReference type="EMBL" id="KNC86595.1"/>
    </source>
</evidence>
<comment type="similarity">
    <text evidence="1">Belongs to the CDV3 family.</text>
</comment>
<dbReference type="InterPro" id="IPR026806">
    <property type="entry name" value="CDV3"/>
</dbReference>
<accession>A0A0L0GC86</accession>
<dbReference type="EMBL" id="KQ241645">
    <property type="protein sequence ID" value="KNC86595.1"/>
    <property type="molecule type" value="Genomic_DNA"/>
</dbReference>
<feature type="region of interest" description="Disordered" evidence="2">
    <location>
        <begin position="1"/>
        <end position="191"/>
    </location>
</feature>
<evidence type="ECO:0000256" key="2">
    <source>
        <dbReference type="SAM" id="MobiDB-lite"/>
    </source>
</evidence>
<reference evidence="3 4" key="1">
    <citation type="submission" date="2011-02" db="EMBL/GenBank/DDBJ databases">
        <title>The Genome Sequence of Sphaeroforma arctica JP610.</title>
        <authorList>
            <consortium name="The Broad Institute Genome Sequencing Platform"/>
            <person name="Russ C."/>
            <person name="Cuomo C."/>
            <person name="Young S.K."/>
            <person name="Zeng Q."/>
            <person name="Gargeya S."/>
            <person name="Alvarado L."/>
            <person name="Berlin A."/>
            <person name="Chapman S.B."/>
            <person name="Chen Z."/>
            <person name="Freedman E."/>
            <person name="Gellesch M."/>
            <person name="Goldberg J."/>
            <person name="Griggs A."/>
            <person name="Gujja S."/>
            <person name="Heilman E."/>
            <person name="Heiman D."/>
            <person name="Howarth C."/>
            <person name="Mehta T."/>
            <person name="Neiman D."/>
            <person name="Pearson M."/>
            <person name="Roberts A."/>
            <person name="Saif S."/>
            <person name="Shea T."/>
            <person name="Shenoy N."/>
            <person name="Sisk P."/>
            <person name="Stolte C."/>
            <person name="Sykes S."/>
            <person name="White J."/>
            <person name="Yandava C."/>
            <person name="Burger G."/>
            <person name="Gray M.W."/>
            <person name="Holland P.W.H."/>
            <person name="King N."/>
            <person name="Lang F.B.F."/>
            <person name="Roger A.J."/>
            <person name="Ruiz-Trillo I."/>
            <person name="Haas B."/>
            <person name="Nusbaum C."/>
            <person name="Birren B."/>
        </authorList>
    </citation>
    <scope>NUCLEOTIDE SEQUENCE [LARGE SCALE GENOMIC DNA]</scope>
    <source>
        <strain evidence="3 4">JP610</strain>
    </source>
</reference>
<organism evidence="3 4">
    <name type="scientific">Sphaeroforma arctica JP610</name>
    <dbReference type="NCBI Taxonomy" id="667725"/>
    <lineage>
        <taxon>Eukaryota</taxon>
        <taxon>Ichthyosporea</taxon>
        <taxon>Ichthyophonida</taxon>
        <taxon>Sphaeroforma</taxon>
    </lineage>
</organism>
<evidence type="ECO:0000313" key="4">
    <source>
        <dbReference type="Proteomes" id="UP000054560"/>
    </source>
</evidence>
<gene>
    <name evidence="3" type="ORF">SARC_01276</name>
</gene>
<feature type="compositionally biased region" description="Low complexity" evidence="2">
    <location>
        <begin position="39"/>
        <end position="66"/>
    </location>
</feature>
<dbReference type="Proteomes" id="UP000054560">
    <property type="component" value="Unassembled WGS sequence"/>
</dbReference>